<reference evidence="5" key="1">
    <citation type="journal article" date="2014" name="Nucleic Acids Res.">
        <title>The evolutionary dynamics of variant antigen genes in Babesia reveal a history of genomic innovation underlying host-parasite interaction.</title>
        <authorList>
            <person name="Jackson A.P."/>
            <person name="Otto T.D."/>
            <person name="Darby A."/>
            <person name="Ramaprasad A."/>
            <person name="Xia D."/>
            <person name="Echaide I.E."/>
            <person name="Farber M."/>
            <person name="Gahlot S."/>
            <person name="Gamble J."/>
            <person name="Gupta D."/>
            <person name="Gupta Y."/>
            <person name="Jackson L."/>
            <person name="Malandrin L."/>
            <person name="Malas T.B."/>
            <person name="Moussa E."/>
            <person name="Nair M."/>
            <person name="Reid A.J."/>
            <person name="Sanders M."/>
            <person name="Sharma J."/>
            <person name="Tracey A."/>
            <person name="Quail M.A."/>
            <person name="Weir W."/>
            <person name="Wastling J.M."/>
            <person name="Hall N."/>
            <person name="Willadsen P."/>
            <person name="Lingelbach K."/>
            <person name="Shiels B."/>
            <person name="Tait A."/>
            <person name="Berriman M."/>
            <person name="Allred D.R."/>
            <person name="Pain A."/>
        </authorList>
    </citation>
    <scope>NUCLEOTIDE SEQUENCE</scope>
    <source>
        <strain evidence="5">1802A</strain>
    </source>
</reference>
<dbReference type="InterPro" id="IPR009027">
    <property type="entry name" value="Ribosomal_bL9/RNase_H1_N"/>
</dbReference>
<keyword evidence="2 5" id="KW-0689">Ribosomal protein</keyword>
<evidence type="ECO:0000256" key="3">
    <source>
        <dbReference type="ARBA" id="ARBA00023274"/>
    </source>
</evidence>
<dbReference type="AlphaFoldDB" id="A0AAD9LK54"/>
<evidence type="ECO:0000313" key="6">
    <source>
        <dbReference type="Proteomes" id="UP001195914"/>
    </source>
</evidence>
<organism evidence="5 6">
    <name type="scientific">Babesia divergens</name>
    <dbReference type="NCBI Taxonomy" id="32595"/>
    <lineage>
        <taxon>Eukaryota</taxon>
        <taxon>Sar</taxon>
        <taxon>Alveolata</taxon>
        <taxon>Apicomplexa</taxon>
        <taxon>Aconoidasida</taxon>
        <taxon>Piroplasmida</taxon>
        <taxon>Babesiidae</taxon>
        <taxon>Babesia</taxon>
    </lineage>
</organism>
<comment type="similarity">
    <text evidence="1">Belongs to the bacterial ribosomal protein bL9 family.</text>
</comment>
<evidence type="ECO:0000259" key="4">
    <source>
        <dbReference type="Pfam" id="PF01281"/>
    </source>
</evidence>
<proteinExistence type="inferred from homology"/>
<evidence type="ECO:0000256" key="2">
    <source>
        <dbReference type="ARBA" id="ARBA00022980"/>
    </source>
</evidence>
<dbReference type="PANTHER" id="PTHR21368">
    <property type="entry name" value="50S RIBOSOMAL PROTEIN L9"/>
    <property type="match status" value="1"/>
</dbReference>
<evidence type="ECO:0000313" key="5">
    <source>
        <dbReference type="EMBL" id="KAK1938379.1"/>
    </source>
</evidence>
<dbReference type="SUPFAM" id="SSF55658">
    <property type="entry name" value="L9 N-domain-like"/>
    <property type="match status" value="1"/>
</dbReference>
<feature type="domain" description="Ribosomal protein L9" evidence="4">
    <location>
        <begin position="37"/>
        <end position="81"/>
    </location>
</feature>
<comment type="caution">
    <text evidence="5">The sequence shown here is derived from an EMBL/GenBank/DDBJ whole genome shotgun (WGS) entry which is preliminary data.</text>
</comment>
<dbReference type="Gene3D" id="3.40.5.10">
    <property type="entry name" value="Ribosomal protein L9, N-terminal domain"/>
    <property type="match status" value="1"/>
</dbReference>
<dbReference type="Proteomes" id="UP001195914">
    <property type="component" value="Unassembled WGS sequence"/>
</dbReference>
<dbReference type="Pfam" id="PF01281">
    <property type="entry name" value="Ribosomal_L9_N"/>
    <property type="match status" value="1"/>
</dbReference>
<dbReference type="GO" id="GO:1990904">
    <property type="term" value="C:ribonucleoprotein complex"/>
    <property type="evidence" value="ECO:0007669"/>
    <property type="project" value="UniProtKB-KW"/>
</dbReference>
<name>A0AAD9LK54_BABDI</name>
<gene>
    <name evidence="5" type="ORF">X943_000721</name>
</gene>
<dbReference type="GO" id="GO:0005840">
    <property type="term" value="C:ribosome"/>
    <property type="evidence" value="ECO:0007669"/>
    <property type="project" value="UniProtKB-KW"/>
</dbReference>
<dbReference type="GO" id="GO:0006412">
    <property type="term" value="P:translation"/>
    <property type="evidence" value="ECO:0007669"/>
    <property type="project" value="InterPro"/>
</dbReference>
<evidence type="ECO:0000256" key="1">
    <source>
        <dbReference type="ARBA" id="ARBA00010605"/>
    </source>
</evidence>
<accession>A0AAD9LK54</accession>
<keyword evidence="3" id="KW-0687">Ribonucleoprotein</keyword>
<dbReference type="EMBL" id="JAHBMH010000024">
    <property type="protein sequence ID" value="KAK1938379.1"/>
    <property type="molecule type" value="Genomic_DNA"/>
</dbReference>
<dbReference type="InterPro" id="IPR000244">
    <property type="entry name" value="Ribosomal_bL9"/>
</dbReference>
<keyword evidence="6" id="KW-1185">Reference proteome</keyword>
<protein>
    <submittedName>
        <fullName evidence="5">50S ribosomal protein L9</fullName>
    </submittedName>
</protein>
<dbReference type="InterPro" id="IPR020070">
    <property type="entry name" value="Ribosomal_bL9_N"/>
</dbReference>
<dbReference type="InterPro" id="IPR036935">
    <property type="entry name" value="Ribosomal_bL9_N_sf"/>
</dbReference>
<sequence length="251" mass="28462">MAIAYAFNALFKRYKIAAARPTIVRRVLYPRVVDKNVDVVLLRDCPPLGRKGDIVDVARGFANHRLIPHGIAVYATWENIDLYADPRNRDDHHKGSGKIVQYINDMNSPSATNDANTKSMFAQDQADIVASLRTKSFSRDNSVACTPVSLYTVLDLLSKDHQVDLLPSQIVKVVNKDTNAEYNNIKRFTHIGEYYLTAKMPLLDAPDNVFRFTFKLEAHEHRYVIKAVAIIARRDSATMEETFQLPKNRPS</sequence>
<dbReference type="GO" id="GO:0003735">
    <property type="term" value="F:structural constituent of ribosome"/>
    <property type="evidence" value="ECO:0007669"/>
    <property type="project" value="InterPro"/>
</dbReference>
<reference evidence="5" key="2">
    <citation type="submission" date="2021-05" db="EMBL/GenBank/DDBJ databases">
        <authorList>
            <person name="Pain A."/>
        </authorList>
    </citation>
    <scope>NUCLEOTIDE SEQUENCE</scope>
    <source>
        <strain evidence="5">1802A</strain>
    </source>
</reference>